<accession>A0ABD2YDN4</accession>
<dbReference type="Proteomes" id="UP001630127">
    <property type="component" value="Unassembled WGS sequence"/>
</dbReference>
<keyword evidence="2" id="KW-0810">Translation regulation</keyword>
<keyword evidence="1" id="KW-0677">Repeat</keyword>
<keyword evidence="8" id="KW-1185">Reference proteome</keyword>
<feature type="repeat" description="Pumilio" evidence="5">
    <location>
        <begin position="513"/>
        <end position="552"/>
    </location>
</feature>
<dbReference type="EMBL" id="JBJUIK010000014">
    <property type="protein sequence ID" value="KAL3505081.1"/>
    <property type="molecule type" value="Genomic_DNA"/>
</dbReference>
<dbReference type="PANTHER" id="PTHR12537">
    <property type="entry name" value="RNA BINDING PROTEIN PUMILIO-RELATED"/>
    <property type="match status" value="1"/>
</dbReference>
<reference evidence="7 8" key="1">
    <citation type="submission" date="2024-11" db="EMBL/GenBank/DDBJ databases">
        <title>A near-complete genome assembly of Cinchona calisaya.</title>
        <authorList>
            <person name="Lian D.C."/>
            <person name="Zhao X.W."/>
            <person name="Wei L."/>
        </authorList>
    </citation>
    <scope>NUCLEOTIDE SEQUENCE [LARGE SCALE GENOMIC DNA]</scope>
    <source>
        <tissue evidence="7">Nenye</tissue>
    </source>
</reference>
<comment type="caution">
    <text evidence="7">The sequence shown here is derived from an EMBL/GenBank/DDBJ whole genome shotgun (WGS) entry which is preliminary data.</text>
</comment>
<dbReference type="InterPro" id="IPR033133">
    <property type="entry name" value="PUM-HD"/>
</dbReference>
<evidence type="ECO:0000256" key="2">
    <source>
        <dbReference type="ARBA" id="ARBA00022845"/>
    </source>
</evidence>
<organism evidence="7 8">
    <name type="scientific">Cinchona calisaya</name>
    <dbReference type="NCBI Taxonomy" id="153742"/>
    <lineage>
        <taxon>Eukaryota</taxon>
        <taxon>Viridiplantae</taxon>
        <taxon>Streptophyta</taxon>
        <taxon>Embryophyta</taxon>
        <taxon>Tracheophyta</taxon>
        <taxon>Spermatophyta</taxon>
        <taxon>Magnoliopsida</taxon>
        <taxon>eudicotyledons</taxon>
        <taxon>Gunneridae</taxon>
        <taxon>Pentapetalae</taxon>
        <taxon>asterids</taxon>
        <taxon>lamiids</taxon>
        <taxon>Gentianales</taxon>
        <taxon>Rubiaceae</taxon>
        <taxon>Cinchonoideae</taxon>
        <taxon>Cinchoneae</taxon>
        <taxon>Cinchona</taxon>
    </lineage>
</organism>
<dbReference type="PROSITE" id="PS50303">
    <property type="entry name" value="PUM_HD"/>
    <property type="match status" value="1"/>
</dbReference>
<feature type="repeat" description="Pumilio" evidence="5">
    <location>
        <begin position="476"/>
        <end position="512"/>
    </location>
</feature>
<dbReference type="PROSITE" id="PS50302">
    <property type="entry name" value="PUM"/>
    <property type="match status" value="7"/>
</dbReference>
<dbReference type="PANTHER" id="PTHR12537:SF63">
    <property type="entry name" value="PUMILIO HOMOLOG 15"/>
    <property type="match status" value="1"/>
</dbReference>
<dbReference type="Pfam" id="PF00806">
    <property type="entry name" value="PUF"/>
    <property type="match status" value="8"/>
</dbReference>
<protein>
    <recommendedName>
        <fullName evidence="6">PUM-HD domain-containing protein</fullName>
    </recommendedName>
</protein>
<dbReference type="InterPro" id="IPR001313">
    <property type="entry name" value="Pumilio_RNA-bd_rpt"/>
</dbReference>
<evidence type="ECO:0000256" key="4">
    <source>
        <dbReference type="ARBA" id="ARBA00058490"/>
    </source>
</evidence>
<dbReference type="InterPro" id="IPR011989">
    <property type="entry name" value="ARM-like"/>
</dbReference>
<proteinExistence type="predicted"/>
<dbReference type="Gene3D" id="1.25.10.10">
    <property type="entry name" value="Leucine-rich Repeat Variant"/>
    <property type="match status" value="1"/>
</dbReference>
<feature type="repeat" description="Pumilio" evidence="5">
    <location>
        <begin position="330"/>
        <end position="367"/>
    </location>
</feature>
<dbReference type="GO" id="GO:0006417">
    <property type="term" value="P:regulation of translation"/>
    <property type="evidence" value="ECO:0007669"/>
    <property type="project" value="UniProtKB-KW"/>
</dbReference>
<feature type="repeat" description="Pumilio" evidence="5">
    <location>
        <begin position="404"/>
        <end position="439"/>
    </location>
</feature>
<gene>
    <name evidence="7" type="ORF">ACH5RR_034922</name>
</gene>
<dbReference type="GO" id="GO:0003723">
    <property type="term" value="F:RNA binding"/>
    <property type="evidence" value="ECO:0007669"/>
    <property type="project" value="UniProtKB-KW"/>
</dbReference>
<evidence type="ECO:0000313" key="7">
    <source>
        <dbReference type="EMBL" id="KAL3505081.1"/>
    </source>
</evidence>
<feature type="repeat" description="Pumilio" evidence="5">
    <location>
        <begin position="440"/>
        <end position="475"/>
    </location>
</feature>
<dbReference type="CDD" id="cd07920">
    <property type="entry name" value="Pumilio"/>
    <property type="match status" value="1"/>
</dbReference>
<evidence type="ECO:0000256" key="3">
    <source>
        <dbReference type="ARBA" id="ARBA00022884"/>
    </source>
</evidence>
<dbReference type="FunFam" id="1.25.10.10:FF:000237">
    <property type="entry name" value="Pumilio homolog 9"/>
    <property type="match status" value="1"/>
</dbReference>
<keyword evidence="3" id="KW-0694">RNA-binding</keyword>
<comment type="function">
    <text evidence="4">Sequence-specific RNA-binding protein that regulates translation and mRNA stability by binding the 3'-UTR of target mRNAs.</text>
</comment>
<name>A0ABD2YDN4_9GENT</name>
<dbReference type="InterPro" id="IPR033712">
    <property type="entry name" value="Pumilio_RNA-bd"/>
</dbReference>
<evidence type="ECO:0000256" key="1">
    <source>
        <dbReference type="ARBA" id="ARBA00022737"/>
    </source>
</evidence>
<evidence type="ECO:0000256" key="5">
    <source>
        <dbReference type="PROSITE-ProRule" id="PRU00317"/>
    </source>
</evidence>
<dbReference type="InterPro" id="IPR016024">
    <property type="entry name" value="ARM-type_fold"/>
</dbReference>
<evidence type="ECO:0000313" key="8">
    <source>
        <dbReference type="Proteomes" id="UP001630127"/>
    </source>
</evidence>
<dbReference type="SMART" id="SM00025">
    <property type="entry name" value="Pumilio"/>
    <property type="match status" value="8"/>
</dbReference>
<dbReference type="SUPFAM" id="SSF48371">
    <property type="entry name" value="ARM repeat"/>
    <property type="match status" value="1"/>
</dbReference>
<feature type="repeat" description="Pumilio" evidence="5">
    <location>
        <begin position="256"/>
        <end position="291"/>
    </location>
</feature>
<evidence type="ECO:0000259" key="6">
    <source>
        <dbReference type="PROSITE" id="PS50303"/>
    </source>
</evidence>
<sequence>MENRGLGNRQSPYFPATYSPGSQAEDFYVYPFHRNSLPVGGFDTPQAPNAFSGDQPLESAFSRLNLSSDFHPQTAPLRPPPVSVGDVAVPERGGLMGYYGSLGLREQQELNNVGLLQFDQNGGGHQGLGFGGVHRNLMVGPGNWVCGPGVSGFVDGTCRESWSVGESPRLTIDFKNDNSQLGYDNASSCLQCKQSLSRSFPNFPCSNQNGLSMANFDGLSSGLMTINSSIRRPNSNNNRQLYARNRHQLNGFSLRDMRGRIVPLAKDQNGSKILQAKLDSSNEREIEMVLSEVIYYIADLMKNQSGSYFVQKLFVVCSEEQRIRIIVTVTMNSAQLVDICLDPSGGRSMQKLLENLSTPEQISLVISALSPHAVALANDPNGQHVIKYCLINYHYEYHKHLLNEIANNCYQIATDKSGCCVLQACVENAYGEPKRRLIEEIIKNALQLAEDPYGNYVVQHLLGLKIPEVTALLLGQLQGHFVALSSDKYASNVVEKFLSESGKQRSTTIIIELLTSPNAGSLLVHPYGNFVIQKALSVAKGEVYIALRNLINNNSPSMRSNLFGRKILDWFENKKHQHYKR</sequence>
<dbReference type="AlphaFoldDB" id="A0ABD2YDN4"/>
<feature type="domain" description="PUM-HD" evidence="6">
    <location>
        <begin position="235"/>
        <end position="575"/>
    </location>
</feature>
<feature type="repeat" description="Pumilio" evidence="5">
    <location>
        <begin position="292"/>
        <end position="328"/>
    </location>
</feature>